<dbReference type="PROSITE" id="PS51257">
    <property type="entry name" value="PROKAR_LIPOPROTEIN"/>
    <property type="match status" value="1"/>
</dbReference>
<keyword evidence="3" id="KW-1185">Reference proteome</keyword>
<sequence length="581" mass="62283">MKERRVGAHLAAALLTSVVLLSGCDGAPESNGGGADASAPNAATDPSKDVPSSGVGRALVGPSLPFDIRRDPRVVEIPLDCYTKGPYVRDTADPIAILIDKLSTGDSEVLARAAEELGAMGARSVPALGRLVAEQLRDRTQVLQMQNTVRALALNPSDEATELLLVVLSHQDAALRQQALGVLAGRDLDAKHFELLRDAAMWEGGGGQSNALGALFAADPVRAAHQMLDWLLDGKVPVNEARIGPLLAVATDPGVLERMAAFAADVPPTYAPYTDMALYVAGDEAAVERTLVRLVDTDPDVRANVLNAAKATEQVEILRWGLTDDPLVELRATATMFLVDVLDGKNGDAAANVLVDALDDPEALVNRVALDALVRRRHPVAVDRALALLEGDRVALESILASLHQAMQEDQELSERARVVLQRRLESSEGLETTSDVVLLQALALCPGAATARAVLAIADATPPGMVIETISAHRYIAIQLANTGVAGRREVVARLNEEQDPERRLDLMWTIGAHRDDLAREALAHMVEDDALDPWERVYAAHLLTRVGPTATVAPLLKAAARRFEGEPRRALDCLLHRWY</sequence>
<proteinExistence type="predicted"/>
<dbReference type="EMBL" id="CP036290">
    <property type="protein sequence ID" value="QDU84972.1"/>
    <property type="molecule type" value="Genomic_DNA"/>
</dbReference>
<reference evidence="2 3" key="1">
    <citation type="submission" date="2019-02" db="EMBL/GenBank/DDBJ databases">
        <title>Deep-cultivation of Planctomycetes and their phenomic and genomic characterization uncovers novel biology.</title>
        <authorList>
            <person name="Wiegand S."/>
            <person name="Jogler M."/>
            <person name="Boedeker C."/>
            <person name="Pinto D."/>
            <person name="Vollmers J."/>
            <person name="Rivas-Marin E."/>
            <person name="Kohn T."/>
            <person name="Peeters S.H."/>
            <person name="Heuer A."/>
            <person name="Rast P."/>
            <person name="Oberbeckmann S."/>
            <person name="Bunk B."/>
            <person name="Jeske O."/>
            <person name="Meyerdierks A."/>
            <person name="Storesund J.E."/>
            <person name="Kallscheuer N."/>
            <person name="Luecker S."/>
            <person name="Lage O.M."/>
            <person name="Pohl T."/>
            <person name="Merkel B.J."/>
            <person name="Hornburger P."/>
            <person name="Mueller R.-W."/>
            <person name="Bruemmer F."/>
            <person name="Labrenz M."/>
            <person name="Spormann A.M."/>
            <person name="Op den Camp H."/>
            <person name="Overmann J."/>
            <person name="Amann R."/>
            <person name="Jetten M.S.M."/>
            <person name="Mascher T."/>
            <person name="Medema M.H."/>
            <person name="Devos D.P."/>
            <person name="Kaster A.-K."/>
            <person name="Ovreas L."/>
            <person name="Rohde M."/>
            <person name="Galperin M.Y."/>
            <person name="Jogler C."/>
        </authorList>
    </citation>
    <scope>NUCLEOTIDE SEQUENCE [LARGE SCALE GENOMIC DNA]</scope>
    <source>
        <strain evidence="2 3">Pla163</strain>
    </source>
</reference>
<evidence type="ECO:0000313" key="3">
    <source>
        <dbReference type="Proteomes" id="UP000319342"/>
    </source>
</evidence>
<dbReference type="InterPro" id="IPR016024">
    <property type="entry name" value="ARM-type_fold"/>
</dbReference>
<dbReference type="OrthoDB" id="10012298at2"/>
<evidence type="ECO:0000256" key="1">
    <source>
        <dbReference type="SAM" id="MobiDB-lite"/>
    </source>
</evidence>
<gene>
    <name evidence="2" type="ORF">Pla163_20920</name>
</gene>
<dbReference type="Proteomes" id="UP000319342">
    <property type="component" value="Chromosome"/>
</dbReference>
<accession>A0A518D0G6</accession>
<organism evidence="2 3">
    <name type="scientific">Rohdeia mirabilis</name>
    <dbReference type="NCBI Taxonomy" id="2528008"/>
    <lineage>
        <taxon>Bacteria</taxon>
        <taxon>Pseudomonadati</taxon>
        <taxon>Planctomycetota</taxon>
        <taxon>Planctomycetia</taxon>
        <taxon>Planctomycetia incertae sedis</taxon>
        <taxon>Rohdeia</taxon>
    </lineage>
</organism>
<protein>
    <submittedName>
        <fullName evidence="2">Uncharacterized protein</fullName>
    </submittedName>
</protein>
<evidence type="ECO:0000313" key="2">
    <source>
        <dbReference type="EMBL" id="QDU84972.1"/>
    </source>
</evidence>
<feature type="region of interest" description="Disordered" evidence="1">
    <location>
        <begin position="30"/>
        <end position="56"/>
    </location>
</feature>
<dbReference type="SUPFAM" id="SSF48371">
    <property type="entry name" value="ARM repeat"/>
    <property type="match status" value="1"/>
</dbReference>
<dbReference type="RefSeq" id="WP_145187458.1">
    <property type="nucleotide sequence ID" value="NZ_CP036290.1"/>
</dbReference>
<dbReference type="Gene3D" id="1.25.10.10">
    <property type="entry name" value="Leucine-rich Repeat Variant"/>
    <property type="match status" value="2"/>
</dbReference>
<name>A0A518D0G6_9BACT</name>
<dbReference type="AlphaFoldDB" id="A0A518D0G6"/>
<dbReference type="InterPro" id="IPR011989">
    <property type="entry name" value="ARM-like"/>
</dbReference>